<dbReference type="Proteomes" id="UP000266633">
    <property type="component" value="Unassembled WGS sequence"/>
</dbReference>
<evidence type="ECO:0000256" key="3">
    <source>
        <dbReference type="ARBA" id="ARBA00022618"/>
    </source>
</evidence>
<dbReference type="GO" id="GO:0046872">
    <property type="term" value="F:metal ion binding"/>
    <property type="evidence" value="ECO:0007669"/>
    <property type="project" value="UniProtKB-KW"/>
</dbReference>
<dbReference type="PANTHER" id="PTHR11649">
    <property type="entry name" value="MSS1/TRME-RELATED GTP-BINDING PROTEIN"/>
    <property type="match status" value="1"/>
</dbReference>
<dbReference type="Proteomes" id="UP000245055">
    <property type="component" value="Unassembled WGS sequence"/>
</dbReference>
<dbReference type="CDD" id="cd01876">
    <property type="entry name" value="YihA_EngB"/>
    <property type="match status" value="1"/>
</dbReference>
<evidence type="ECO:0000256" key="1">
    <source>
        <dbReference type="ARBA" id="ARBA00001946"/>
    </source>
</evidence>
<dbReference type="FunFam" id="3.40.50.300:FF:000098">
    <property type="entry name" value="Probable GTP-binding protein EngB"/>
    <property type="match status" value="1"/>
</dbReference>
<keyword evidence="7 10" id="KW-0342">GTP-binding</keyword>
<dbReference type="HAMAP" id="MF_00321">
    <property type="entry name" value="GTPase_EngB"/>
    <property type="match status" value="1"/>
</dbReference>
<evidence type="ECO:0000256" key="9">
    <source>
        <dbReference type="ARBA" id="ARBA00023306"/>
    </source>
</evidence>
<keyword evidence="9 10" id="KW-0131">Cell cycle</keyword>
<keyword evidence="4" id="KW-0479">Metal-binding</keyword>
<dbReference type="InterPro" id="IPR030393">
    <property type="entry name" value="G_ENGB_dom"/>
</dbReference>
<protein>
    <recommendedName>
        <fullName evidence="10">Probable GTP-binding protein EngB</fullName>
    </recommendedName>
</protein>
<comment type="cofactor">
    <cofactor evidence="1">
        <name>Mg(2+)</name>
        <dbReference type="ChEBI" id="CHEBI:18420"/>
    </cofactor>
</comment>
<dbReference type="Pfam" id="PF01926">
    <property type="entry name" value="MMR_HSR1"/>
    <property type="match status" value="1"/>
</dbReference>
<evidence type="ECO:0000313" key="15">
    <source>
        <dbReference type="Proteomes" id="UP000266633"/>
    </source>
</evidence>
<dbReference type="GO" id="GO:0000917">
    <property type="term" value="P:division septum assembly"/>
    <property type="evidence" value="ECO:0007669"/>
    <property type="project" value="UniProtKB-KW"/>
</dbReference>
<accession>A0AAP6RVH4</accession>
<evidence type="ECO:0000259" key="11">
    <source>
        <dbReference type="PROSITE" id="PS51706"/>
    </source>
</evidence>
<evidence type="ECO:0000313" key="13">
    <source>
        <dbReference type="EMBL" id="RJL70833.1"/>
    </source>
</evidence>
<name>A0AAP6RVH4_9GAMM</name>
<evidence type="ECO:0000256" key="7">
    <source>
        <dbReference type="ARBA" id="ARBA00023134"/>
    </source>
</evidence>
<proteinExistence type="inferred from homology"/>
<dbReference type="EMBL" id="QESZ01000028">
    <property type="protein sequence ID" value="PWD70609.1"/>
    <property type="molecule type" value="Genomic_DNA"/>
</dbReference>
<reference evidence="13 15" key="2">
    <citation type="submission" date="2018-09" db="EMBL/GenBank/DDBJ databases">
        <title>Phylogenetic diversity of Pectobacterium and Dickeya strains causing blackleg disease of potato in Morocco.</title>
        <authorList>
            <person name="Oulghazi S."/>
            <person name="Moumni M."/>
            <person name="Faure D."/>
        </authorList>
    </citation>
    <scope>NUCLEOTIDE SEQUENCE [LARGE SCALE GENOMIC DNA]</scope>
    <source>
        <strain evidence="13 15">S4.16.03.LID</strain>
    </source>
</reference>
<dbReference type="AlphaFoldDB" id="A0AAP6RVH4"/>
<dbReference type="PANTHER" id="PTHR11649:SF13">
    <property type="entry name" value="ENGB-TYPE G DOMAIN-CONTAINING PROTEIN"/>
    <property type="match status" value="1"/>
</dbReference>
<evidence type="ECO:0000256" key="2">
    <source>
        <dbReference type="ARBA" id="ARBA00009638"/>
    </source>
</evidence>
<dbReference type="PROSITE" id="PS51706">
    <property type="entry name" value="G_ENGB"/>
    <property type="match status" value="1"/>
</dbReference>
<evidence type="ECO:0000256" key="10">
    <source>
        <dbReference type="HAMAP-Rule" id="MF_00321"/>
    </source>
</evidence>
<dbReference type="GO" id="GO:0005525">
    <property type="term" value="F:GTP binding"/>
    <property type="evidence" value="ECO:0007669"/>
    <property type="project" value="UniProtKB-UniRule"/>
</dbReference>
<dbReference type="InterPro" id="IPR006073">
    <property type="entry name" value="GTP-bd"/>
</dbReference>
<dbReference type="Gene3D" id="3.40.50.300">
    <property type="entry name" value="P-loop containing nucleotide triphosphate hydrolases"/>
    <property type="match status" value="1"/>
</dbReference>
<sequence length="275" mass="30887">MRRNLAESKPIKKCSKSSVPVLFFQPVKTVTPRQKQINTAFPIGCRYNQPHKTVIQTETQTVTQQYNYHMTHFVTSAPDIRHLPADSGIEVAFAGRSNAGKSSALNTLTNQKSLARTSKTPGRTQLINLFEVADGVRLVDLPGYGYAEVPEEMKRKWQRALGEYLQKRNCLKGLVVLMDIRHPLKDLDQQMLEWAVDVGLPVLVLLTKADKLAQGARKSQLNMVREAVLPFTGDIQVEAFSSLKKTGVDKLRQKLDSWFSTLPSAELQLQPESDQ</sequence>
<evidence type="ECO:0000256" key="4">
    <source>
        <dbReference type="ARBA" id="ARBA00022723"/>
    </source>
</evidence>
<comment type="function">
    <text evidence="10">Necessary for normal cell division and for the maintenance of normal septation.</text>
</comment>
<keyword evidence="5 10" id="KW-0547">Nucleotide-binding</keyword>
<dbReference type="GO" id="GO:0005829">
    <property type="term" value="C:cytosol"/>
    <property type="evidence" value="ECO:0007669"/>
    <property type="project" value="TreeGrafter"/>
</dbReference>
<evidence type="ECO:0000256" key="8">
    <source>
        <dbReference type="ARBA" id="ARBA00023210"/>
    </source>
</evidence>
<dbReference type="SUPFAM" id="SSF52540">
    <property type="entry name" value="P-loop containing nucleoside triphosphate hydrolases"/>
    <property type="match status" value="1"/>
</dbReference>
<evidence type="ECO:0000313" key="14">
    <source>
        <dbReference type="Proteomes" id="UP000245055"/>
    </source>
</evidence>
<dbReference type="InterPro" id="IPR027417">
    <property type="entry name" value="P-loop_NTPase"/>
</dbReference>
<evidence type="ECO:0000256" key="5">
    <source>
        <dbReference type="ARBA" id="ARBA00022741"/>
    </source>
</evidence>
<keyword evidence="3 10" id="KW-0132">Cell division</keyword>
<keyword evidence="15" id="KW-1185">Reference proteome</keyword>
<evidence type="ECO:0000256" key="6">
    <source>
        <dbReference type="ARBA" id="ARBA00022842"/>
    </source>
</evidence>
<dbReference type="NCBIfam" id="TIGR03598">
    <property type="entry name" value="GTPase_YsxC"/>
    <property type="match status" value="1"/>
</dbReference>
<dbReference type="InterPro" id="IPR019987">
    <property type="entry name" value="GTP-bd_ribosome_bio_YsxC"/>
</dbReference>
<keyword evidence="6" id="KW-0460">Magnesium</keyword>
<dbReference type="EMBL" id="QZDO01000045">
    <property type="protein sequence ID" value="RJL70833.1"/>
    <property type="molecule type" value="Genomic_DNA"/>
</dbReference>
<comment type="similarity">
    <text evidence="2 10">Belongs to the TRAFAC class TrmE-Era-EngA-EngB-Septin-like GTPase superfamily. EngB GTPase family.</text>
</comment>
<feature type="domain" description="EngB-type G" evidence="11">
    <location>
        <begin position="87"/>
        <end position="261"/>
    </location>
</feature>
<gene>
    <name evidence="10" type="primary">engB</name>
    <name evidence="13" type="ORF">D5077_13525</name>
    <name evidence="12" type="ORF">DF213_17330</name>
</gene>
<comment type="caution">
    <text evidence="12">The sequence shown here is derived from an EMBL/GenBank/DDBJ whole genome shotgun (WGS) entry which is preliminary data.</text>
</comment>
<organism evidence="12 14">
    <name type="scientific">Dickeya dianthicola</name>
    <dbReference type="NCBI Taxonomy" id="204039"/>
    <lineage>
        <taxon>Bacteria</taxon>
        <taxon>Pseudomonadati</taxon>
        <taxon>Pseudomonadota</taxon>
        <taxon>Gammaproteobacteria</taxon>
        <taxon>Enterobacterales</taxon>
        <taxon>Pectobacteriaceae</taxon>
        <taxon>Dickeya</taxon>
    </lineage>
</organism>
<keyword evidence="8 10" id="KW-0717">Septation</keyword>
<evidence type="ECO:0000313" key="12">
    <source>
        <dbReference type="EMBL" id="PWD70609.1"/>
    </source>
</evidence>
<reference evidence="12 14" key="1">
    <citation type="submission" date="2018-05" db="EMBL/GenBank/DDBJ databases">
        <title>Genomic diversity of pathogens causing Blackleg of Potato in Pakistan.</title>
        <authorList>
            <person name="Sarfraz S."/>
            <person name="Riaz K."/>
            <person name="Oulghazi S."/>
            <person name="Cigna J."/>
            <person name="Sahi S.T."/>
            <person name="Khan S.H."/>
            <person name="Hameed A."/>
            <person name="Faure D."/>
        </authorList>
    </citation>
    <scope>NUCLEOTIDE SEQUENCE [LARGE SCALE GENOMIC DNA]</scope>
    <source>
        <strain evidence="12 14">SS70</strain>
    </source>
</reference>